<comment type="caution">
    <text evidence="2">The sequence shown here is derived from an EMBL/GenBank/DDBJ whole genome shotgun (WGS) entry which is preliminary data.</text>
</comment>
<evidence type="ECO:0000313" key="3">
    <source>
        <dbReference type="Proteomes" id="UP001262889"/>
    </source>
</evidence>
<dbReference type="InterPro" id="IPR002716">
    <property type="entry name" value="PIN_dom"/>
</dbReference>
<dbReference type="Pfam" id="PF13470">
    <property type="entry name" value="PIN_3"/>
    <property type="match status" value="1"/>
</dbReference>
<proteinExistence type="predicted"/>
<sequence length="138" mass="15871">MKSKRIILDTNLWISFLISKNFNKIDHLIQTADINLIFSNESLEEFIEVVGRPKFKKFFSKKDIEKLLDLFDQYAELVAIKSKINICRDPKDNFLLNLAVDGKADYLVTGDSDLLVLEKIGKTKIVTYSNLIKRISGD</sequence>
<dbReference type="SMART" id="SM00670">
    <property type="entry name" value="PINc"/>
    <property type="match status" value="1"/>
</dbReference>
<dbReference type="PANTHER" id="PTHR34610:SF4">
    <property type="entry name" value="SLL8027 PROTEIN"/>
    <property type="match status" value="1"/>
</dbReference>
<dbReference type="PANTHER" id="PTHR34610">
    <property type="entry name" value="SSL7007 PROTEIN"/>
    <property type="match status" value="1"/>
</dbReference>
<gene>
    <name evidence="2" type="ORF">RM553_01085</name>
</gene>
<feature type="domain" description="PIN" evidence="1">
    <location>
        <begin position="4"/>
        <end position="116"/>
    </location>
</feature>
<accession>A0ABU3C553</accession>
<protein>
    <submittedName>
        <fullName evidence="2">Toxin-antitoxin system toxin component, PIN family</fullName>
    </submittedName>
</protein>
<keyword evidence="3" id="KW-1185">Reference proteome</keyword>
<dbReference type="SUPFAM" id="SSF88723">
    <property type="entry name" value="PIN domain-like"/>
    <property type="match status" value="1"/>
</dbReference>
<reference evidence="2 3" key="1">
    <citation type="submission" date="2023-09" db="EMBL/GenBank/DDBJ databases">
        <authorList>
            <person name="Rey-Velasco X."/>
        </authorList>
    </citation>
    <scope>NUCLEOTIDE SEQUENCE [LARGE SCALE GENOMIC DNA]</scope>
    <source>
        <strain evidence="2 3">F363</strain>
    </source>
</reference>
<dbReference type="Proteomes" id="UP001262889">
    <property type="component" value="Unassembled WGS sequence"/>
</dbReference>
<organism evidence="2 3">
    <name type="scientific">Autumnicola tepida</name>
    <dbReference type="NCBI Taxonomy" id="3075595"/>
    <lineage>
        <taxon>Bacteria</taxon>
        <taxon>Pseudomonadati</taxon>
        <taxon>Bacteroidota</taxon>
        <taxon>Flavobacteriia</taxon>
        <taxon>Flavobacteriales</taxon>
        <taxon>Flavobacteriaceae</taxon>
        <taxon>Autumnicola</taxon>
    </lineage>
</organism>
<dbReference type="InterPro" id="IPR029060">
    <property type="entry name" value="PIN-like_dom_sf"/>
</dbReference>
<dbReference type="RefSeq" id="WP_311533058.1">
    <property type="nucleotide sequence ID" value="NZ_JAVRHQ010000001.1"/>
</dbReference>
<evidence type="ECO:0000313" key="2">
    <source>
        <dbReference type="EMBL" id="MDT0641413.1"/>
    </source>
</evidence>
<dbReference type="NCBIfam" id="TIGR00305">
    <property type="entry name" value="putative toxin-antitoxin system toxin component, PIN family"/>
    <property type="match status" value="1"/>
</dbReference>
<dbReference type="InterPro" id="IPR002850">
    <property type="entry name" value="PIN_toxin-like"/>
</dbReference>
<evidence type="ECO:0000259" key="1">
    <source>
        <dbReference type="SMART" id="SM00670"/>
    </source>
</evidence>
<dbReference type="EMBL" id="JAVRHQ010000001">
    <property type="protein sequence ID" value="MDT0641413.1"/>
    <property type="molecule type" value="Genomic_DNA"/>
</dbReference>
<name>A0ABU3C553_9FLAO</name>